<proteinExistence type="predicted"/>
<accession>A0A067NYR1</accession>
<reference evidence="3" key="1">
    <citation type="journal article" date="2014" name="Proc. Natl. Acad. Sci. U.S.A.">
        <title>Extensive sampling of basidiomycete genomes demonstrates inadequacy of the white-rot/brown-rot paradigm for wood decay fungi.</title>
        <authorList>
            <person name="Riley R."/>
            <person name="Salamov A.A."/>
            <person name="Brown D.W."/>
            <person name="Nagy L.G."/>
            <person name="Floudas D."/>
            <person name="Held B.W."/>
            <person name="Levasseur A."/>
            <person name="Lombard V."/>
            <person name="Morin E."/>
            <person name="Otillar R."/>
            <person name="Lindquist E.A."/>
            <person name="Sun H."/>
            <person name="LaButti K.M."/>
            <person name="Schmutz J."/>
            <person name="Jabbour D."/>
            <person name="Luo H."/>
            <person name="Baker S.E."/>
            <person name="Pisabarro A.G."/>
            <person name="Walton J.D."/>
            <person name="Blanchette R.A."/>
            <person name="Henrissat B."/>
            <person name="Martin F."/>
            <person name="Cullen D."/>
            <person name="Hibbett D.S."/>
            <person name="Grigoriev I.V."/>
        </authorList>
    </citation>
    <scope>NUCLEOTIDE SEQUENCE [LARGE SCALE GENOMIC DNA]</scope>
    <source>
        <strain evidence="3">PC15</strain>
    </source>
</reference>
<sequence>MSNRITVHANSPLSRFTISLKPSWSEKTTNTYRILWHTPLYVERGTVYADLTSHLLDYFFDWLRVGHLSAQGLPPFYCSPSCQYILNLHLLFDEDDVTSAAEWLPDCFERLKDLHYFHVECYAAPLPALQTLGIVPLLAIDRLKRFELEYHDPVEDDSELLSILVPYSTILEELSLEEHRIGICAKTSIDRLFGSPPQALPLRRIAPAPPKQESGNSTPSSRGLDKGLHRAALGDYGGLYRMTEPLHKRGSLKRVELDFLPQRFDVELSCGSESEVAKVQAFAPLLEGGQLVVDIRV</sequence>
<dbReference type="EMBL" id="KL198004">
    <property type="protein sequence ID" value="KDQ33049.1"/>
    <property type="molecule type" value="Genomic_DNA"/>
</dbReference>
<dbReference type="InParanoid" id="A0A067NYR1"/>
<evidence type="ECO:0000256" key="1">
    <source>
        <dbReference type="SAM" id="MobiDB-lite"/>
    </source>
</evidence>
<dbReference type="Proteomes" id="UP000027073">
    <property type="component" value="Unassembled WGS sequence"/>
</dbReference>
<evidence type="ECO:0000313" key="2">
    <source>
        <dbReference type="EMBL" id="KDQ33049.1"/>
    </source>
</evidence>
<dbReference type="AlphaFoldDB" id="A0A067NYR1"/>
<gene>
    <name evidence="2" type="ORF">PLEOSDRAFT_153284</name>
</gene>
<protein>
    <submittedName>
        <fullName evidence="2">Uncharacterized protein</fullName>
    </submittedName>
</protein>
<name>A0A067NYR1_PLEO1</name>
<organism evidence="2 3">
    <name type="scientific">Pleurotus ostreatus (strain PC15)</name>
    <name type="common">Oyster mushroom</name>
    <dbReference type="NCBI Taxonomy" id="1137138"/>
    <lineage>
        <taxon>Eukaryota</taxon>
        <taxon>Fungi</taxon>
        <taxon>Dikarya</taxon>
        <taxon>Basidiomycota</taxon>
        <taxon>Agaricomycotina</taxon>
        <taxon>Agaricomycetes</taxon>
        <taxon>Agaricomycetidae</taxon>
        <taxon>Agaricales</taxon>
        <taxon>Pleurotineae</taxon>
        <taxon>Pleurotaceae</taxon>
        <taxon>Pleurotus</taxon>
    </lineage>
</organism>
<evidence type="ECO:0000313" key="3">
    <source>
        <dbReference type="Proteomes" id="UP000027073"/>
    </source>
</evidence>
<dbReference type="VEuPathDB" id="FungiDB:PLEOSDRAFT_153284"/>
<dbReference type="HOGENOM" id="CLU_937246_0_0_1"/>
<feature type="region of interest" description="Disordered" evidence="1">
    <location>
        <begin position="202"/>
        <end position="227"/>
    </location>
</feature>